<feature type="transmembrane region" description="Helical" evidence="12">
    <location>
        <begin position="350"/>
        <end position="370"/>
    </location>
</feature>
<keyword evidence="14" id="KW-1185">Reference proteome</keyword>
<feature type="transmembrane region" description="Helical" evidence="12">
    <location>
        <begin position="131"/>
        <end position="152"/>
    </location>
</feature>
<dbReference type="GO" id="GO:0052917">
    <property type="term" value="F:dol-P-Man:Man(7)GlcNAc(2)-PP-Dol alpha-1,6-mannosyltransferase activity"/>
    <property type="evidence" value="ECO:0007669"/>
    <property type="project" value="UniProtKB-EC"/>
</dbReference>
<comment type="function">
    <text evidence="10">Mannosyltransferase that operates in the biosynthetic pathway of dolichol-linked oligosaccharides, the glycan precursors employed in protein asparagine (N)-glycosylation. The assembly of dolichol-linked oligosaccharides begins on the cytosolic side of the endoplasmic reticulum membrane and finishes in its lumen. The sequential addition of sugars to dolichol pyrophosphate produces dolichol-linked oligosaccharides containing fourteen sugars, including two GlcNAcs, nine mannoses and three glucoses. Once assembled, the oligosaccharide is transferred from the lipid to nascent proteins by oligosaccharyltransferases. In the lumen of the endoplasmic reticulum, adds the eighth mannose residue in an alpha-1,6 linkage onto Man(7)GlcNAc(2)-PP-dolichol to produce Man(8)GlcNAc(2)-PP-dolichol.</text>
</comment>
<evidence type="ECO:0000256" key="12">
    <source>
        <dbReference type="RuleBase" id="RU363075"/>
    </source>
</evidence>
<evidence type="ECO:0000313" key="13">
    <source>
        <dbReference type="EMBL" id="CAD7641398.1"/>
    </source>
</evidence>
<evidence type="ECO:0000313" key="14">
    <source>
        <dbReference type="Proteomes" id="UP000728032"/>
    </source>
</evidence>
<dbReference type="EMBL" id="CAJPVJ010000837">
    <property type="protein sequence ID" value="CAG2163505.1"/>
    <property type="molecule type" value="Genomic_DNA"/>
</dbReference>
<dbReference type="PANTHER" id="PTHR22760:SF1">
    <property type="entry name" value="DOL-P-MAN:MAN(7)GLCNAC(2)-PP-DOL ALPHA-1,6-MANNOSYLTRANSFERASE"/>
    <property type="match status" value="1"/>
</dbReference>
<dbReference type="EC" id="2.4.1.-" evidence="12"/>
<comment type="similarity">
    <text evidence="3 12">Belongs to the glycosyltransferase 22 family.</text>
</comment>
<dbReference type="InterPro" id="IPR005599">
    <property type="entry name" value="GPI_mannosylTrfase"/>
</dbReference>
<feature type="transmembrane region" description="Helical" evidence="12">
    <location>
        <begin position="325"/>
        <end position="344"/>
    </location>
</feature>
<dbReference type="UniPathway" id="UPA00378"/>
<keyword evidence="4 12" id="KW-0328">Glycosyltransferase</keyword>
<keyword evidence="9 12" id="KW-0472">Membrane</keyword>
<dbReference type="Proteomes" id="UP000728032">
    <property type="component" value="Unassembled WGS sequence"/>
</dbReference>
<feature type="transmembrane region" description="Helical" evidence="12">
    <location>
        <begin position="251"/>
        <end position="272"/>
    </location>
</feature>
<evidence type="ECO:0000256" key="1">
    <source>
        <dbReference type="ARBA" id="ARBA00004477"/>
    </source>
</evidence>
<accession>A0A7R9QD99</accession>
<keyword evidence="7 12" id="KW-0256">Endoplasmic reticulum</keyword>
<dbReference type="GO" id="GO:0005789">
    <property type="term" value="C:endoplasmic reticulum membrane"/>
    <property type="evidence" value="ECO:0007669"/>
    <property type="project" value="UniProtKB-SubCell"/>
</dbReference>
<dbReference type="OrthoDB" id="19039at2759"/>
<evidence type="ECO:0000256" key="8">
    <source>
        <dbReference type="ARBA" id="ARBA00022989"/>
    </source>
</evidence>
<gene>
    <name evidence="13" type="ORF">ONB1V03_LOCUS3079</name>
</gene>
<reference evidence="13" key="1">
    <citation type="submission" date="2020-11" db="EMBL/GenBank/DDBJ databases">
        <authorList>
            <person name="Tran Van P."/>
        </authorList>
    </citation>
    <scope>NUCLEOTIDE SEQUENCE</scope>
</reference>
<organism evidence="13">
    <name type="scientific">Oppiella nova</name>
    <dbReference type="NCBI Taxonomy" id="334625"/>
    <lineage>
        <taxon>Eukaryota</taxon>
        <taxon>Metazoa</taxon>
        <taxon>Ecdysozoa</taxon>
        <taxon>Arthropoda</taxon>
        <taxon>Chelicerata</taxon>
        <taxon>Arachnida</taxon>
        <taxon>Acari</taxon>
        <taxon>Acariformes</taxon>
        <taxon>Sarcoptiformes</taxon>
        <taxon>Oribatida</taxon>
        <taxon>Brachypylina</taxon>
        <taxon>Oppioidea</taxon>
        <taxon>Oppiidae</taxon>
        <taxon>Oppiella</taxon>
    </lineage>
</organism>
<evidence type="ECO:0000256" key="9">
    <source>
        <dbReference type="ARBA" id="ARBA00023136"/>
    </source>
</evidence>
<comment type="pathway">
    <text evidence="2">Protein modification; protein glycosylation.</text>
</comment>
<keyword evidence="8 12" id="KW-1133">Transmembrane helix</keyword>
<evidence type="ECO:0000256" key="4">
    <source>
        <dbReference type="ARBA" id="ARBA00022676"/>
    </source>
</evidence>
<dbReference type="AlphaFoldDB" id="A0A7R9QD99"/>
<proteinExistence type="inferred from homology"/>
<evidence type="ECO:0000256" key="7">
    <source>
        <dbReference type="ARBA" id="ARBA00022824"/>
    </source>
</evidence>
<evidence type="ECO:0000256" key="11">
    <source>
        <dbReference type="ARBA" id="ARBA00048899"/>
    </source>
</evidence>
<dbReference type="GO" id="GO:0006487">
    <property type="term" value="P:protein N-linked glycosylation"/>
    <property type="evidence" value="ECO:0007669"/>
    <property type="project" value="TreeGrafter"/>
</dbReference>
<sequence length="625" mass="71169">MGAIMSLSISPLSPILQFTALSVVSAIFALMTPFTKVEESFAMQSIHDFIYLSNSSNLIQLVANLVDPNTYDNYSDADHLFRRLLNTSSTAAQSWDHKDFPGVVHRTFLGPFFISMLSKPFSYFFQSDDKFYVQTVSRVALLLVVIASFSAFGRSVQSRYGSTTRRALSVLTLTQFHFLFYASRCLPNTFALIAVLIAFAKWLDKKWNQFIFVVAFTVLVLRVETAILFAWITLYELFVTRELHFRRLLKVGIPSGLVSLAITVAFDSYVWARPVWPEGDAIRFNIYENRSHEWGTQPFLWYFYSALPRAMLLTVIFVPFCCREMLKTLATVSLLFLLSYSFLPHKELRFIIYVIPLLNACAANTIAVVIEKFEDSVTKKSESFLVAKLWHFLWPNDSSASNGSLVKDENKYDAIPANNKHLRRRGKHSVEDDLDQQYEKITAAQLQNSSDKCAAPNGWCMTLAFIVMAIHVWCNVAATVFMTLTAWHNYPGGEAVSWLNRHITTVDSYHERHTIGVYVCNLAAQTGFTRFLELEAVYYDKQPKLVDETFVRFGVTYLVLEKSDVQSLQSRCSGSGADVSCHIGRHIRNCRFLKSVTGFNGLDFSLSKQVVIKTAPMLWIFRCQK</sequence>
<feature type="transmembrane region" description="Helical" evidence="12">
    <location>
        <begin position="108"/>
        <end position="125"/>
    </location>
</feature>
<dbReference type="PANTHER" id="PTHR22760">
    <property type="entry name" value="GLYCOSYLTRANSFERASE"/>
    <property type="match status" value="1"/>
</dbReference>
<dbReference type="EMBL" id="OC915662">
    <property type="protein sequence ID" value="CAD7641398.1"/>
    <property type="molecule type" value="Genomic_DNA"/>
</dbReference>
<evidence type="ECO:0000256" key="2">
    <source>
        <dbReference type="ARBA" id="ARBA00004922"/>
    </source>
</evidence>
<evidence type="ECO:0000256" key="3">
    <source>
        <dbReference type="ARBA" id="ARBA00007063"/>
    </source>
</evidence>
<protein>
    <recommendedName>
        <fullName evidence="12">Mannosyltransferase</fullName>
        <ecNumber evidence="12">2.4.1.-</ecNumber>
    </recommendedName>
</protein>
<dbReference type="Pfam" id="PF03901">
    <property type="entry name" value="Glyco_transf_22"/>
    <property type="match status" value="1"/>
</dbReference>
<feature type="transmembrane region" description="Helical" evidence="12">
    <location>
        <begin position="209"/>
        <end position="239"/>
    </location>
</feature>
<evidence type="ECO:0000256" key="6">
    <source>
        <dbReference type="ARBA" id="ARBA00022692"/>
    </source>
</evidence>
<evidence type="ECO:0000256" key="10">
    <source>
        <dbReference type="ARBA" id="ARBA00044721"/>
    </source>
</evidence>
<feature type="transmembrane region" description="Helical" evidence="12">
    <location>
        <begin position="299"/>
        <end position="318"/>
    </location>
</feature>
<keyword evidence="6 12" id="KW-0812">Transmembrane</keyword>
<comment type="catalytic activity">
    <reaction evidence="11">
        <text>an alpha-D-Man-(1-&gt;2)-alpha-D-Man-(1-&gt;2)-alpha-D-Man-(1-&gt;3)-[alpha-D-Man-(1-&gt;2)-alpha-D-Man-(1-&gt;3)-alpha-D-Man-(1-&gt;6)]-beta-D-Man-(1-&gt;4)-beta-D-GlcNAc-(1-&gt;4)-alpha-D-GlcNAc-diphospho-di-trans,poly-cis-dolichol + a di-trans,poly-cis-dolichyl beta-D-mannosyl phosphate = an alpha-D-Man-(1-&gt;2)-alpha-D-Man-(1-&gt;2)-alpha-D-Man-(1-&gt;3)-[alpha-D-Man-(1-&gt;2)-alpha-D-Man-(1-&gt;3)-[alpha-D-Man-(1-&gt;6)]-alpha-D-Man-(1-&gt;6)]-beta-D-Man-(1-&gt;4)-beta-D-GlcNAc-(1-&gt;4)-alpha-D-GlcNAc-diphospho-di-trans,poly-cis-dolichol + a di-trans,poly-cis-dolichyl phosphate + H(+)</text>
        <dbReference type="Rhea" id="RHEA:29535"/>
        <dbReference type="Rhea" id="RHEA-COMP:19498"/>
        <dbReference type="Rhea" id="RHEA-COMP:19501"/>
        <dbReference type="Rhea" id="RHEA-COMP:19518"/>
        <dbReference type="Rhea" id="RHEA-COMP:19519"/>
        <dbReference type="ChEBI" id="CHEBI:15378"/>
        <dbReference type="ChEBI" id="CHEBI:57683"/>
        <dbReference type="ChEBI" id="CHEBI:58211"/>
        <dbReference type="ChEBI" id="CHEBI:132517"/>
        <dbReference type="ChEBI" id="CHEBI:132519"/>
        <dbReference type="EC" id="2.4.1.260"/>
    </reaction>
    <physiologicalReaction direction="left-to-right" evidence="11">
        <dbReference type="Rhea" id="RHEA:29536"/>
    </physiologicalReaction>
</comment>
<feature type="transmembrane region" description="Helical" evidence="12">
    <location>
        <begin position="185"/>
        <end position="203"/>
    </location>
</feature>
<name>A0A7R9QD99_9ACAR</name>
<evidence type="ECO:0000256" key="5">
    <source>
        <dbReference type="ARBA" id="ARBA00022679"/>
    </source>
</evidence>
<comment type="subcellular location">
    <subcellularLocation>
        <location evidence="1 12">Endoplasmic reticulum membrane</location>
        <topology evidence="1 12">Multi-pass membrane protein</topology>
    </subcellularLocation>
</comment>
<feature type="transmembrane region" description="Helical" evidence="12">
    <location>
        <begin position="15"/>
        <end position="34"/>
    </location>
</feature>
<keyword evidence="5" id="KW-0808">Transferase</keyword>